<dbReference type="InterPro" id="IPR004879">
    <property type="entry name" value="Ssp411-like_TRX"/>
</dbReference>
<evidence type="ECO:0000256" key="1">
    <source>
        <dbReference type="ARBA" id="ARBA00022729"/>
    </source>
</evidence>
<gene>
    <name evidence="5" type="ORF">PEPS_11730</name>
</gene>
<reference evidence="5 6" key="1">
    <citation type="submission" date="2021-12" db="EMBL/GenBank/DDBJ databases">
        <title>Genome sequencing of bacteria with rrn-lacking chromosome and rrn-plasmid.</title>
        <authorList>
            <person name="Anda M."/>
            <person name="Iwasaki W."/>
        </authorList>
    </citation>
    <scope>NUCLEOTIDE SEQUENCE [LARGE SCALE GENOMIC DNA]</scope>
    <source>
        <strain evidence="5 6">NBRC 101262</strain>
    </source>
</reference>
<evidence type="ECO:0000256" key="2">
    <source>
        <dbReference type="ARBA" id="ARBA00023284"/>
    </source>
</evidence>
<dbReference type="Pfam" id="PF03190">
    <property type="entry name" value="Thioredox_DsbH"/>
    <property type="match status" value="1"/>
</dbReference>
<dbReference type="RefSeq" id="WP_338397942.1">
    <property type="nucleotide sequence ID" value="NZ_AP025292.1"/>
</dbReference>
<dbReference type="PANTHER" id="PTHR15337">
    <property type="entry name" value="ANTERIOR GRADIENT PROTEIN-RELATED"/>
    <property type="match status" value="1"/>
</dbReference>
<dbReference type="Proteomes" id="UP001354989">
    <property type="component" value="Chromosome"/>
</dbReference>
<evidence type="ECO:0000313" key="5">
    <source>
        <dbReference type="EMBL" id="BDC98892.1"/>
    </source>
</evidence>
<evidence type="ECO:0000256" key="3">
    <source>
        <dbReference type="SAM" id="SignalP"/>
    </source>
</evidence>
<feature type="signal peptide" evidence="3">
    <location>
        <begin position="1"/>
        <end position="22"/>
    </location>
</feature>
<accession>A0ABN6L6U0</accession>
<dbReference type="InterPro" id="IPR017937">
    <property type="entry name" value="Thioredoxin_CS"/>
</dbReference>
<dbReference type="PROSITE" id="PS51352">
    <property type="entry name" value="THIOREDOXIN_2"/>
    <property type="match status" value="1"/>
</dbReference>
<name>A0ABN6L6U0_9BACT</name>
<organism evidence="5 6">
    <name type="scientific">Persicobacter psychrovividus</name>
    <dbReference type="NCBI Taxonomy" id="387638"/>
    <lineage>
        <taxon>Bacteria</taxon>
        <taxon>Pseudomonadati</taxon>
        <taxon>Bacteroidota</taxon>
        <taxon>Cytophagia</taxon>
        <taxon>Cytophagales</taxon>
        <taxon>Persicobacteraceae</taxon>
        <taxon>Persicobacter</taxon>
    </lineage>
</organism>
<feature type="chain" id="PRO_5046647534" description="Thioredoxin domain-containing protein" evidence="3">
    <location>
        <begin position="23"/>
        <end position="190"/>
    </location>
</feature>
<dbReference type="EMBL" id="AP025292">
    <property type="protein sequence ID" value="BDC98892.1"/>
    <property type="molecule type" value="Genomic_DNA"/>
</dbReference>
<dbReference type="PANTHER" id="PTHR15337:SF11">
    <property type="entry name" value="THIOREDOXIN DOMAIN-CONTAINING PROTEIN"/>
    <property type="match status" value="1"/>
</dbReference>
<dbReference type="InterPro" id="IPR013766">
    <property type="entry name" value="Thioredoxin_domain"/>
</dbReference>
<dbReference type="InterPro" id="IPR036249">
    <property type="entry name" value="Thioredoxin-like_sf"/>
</dbReference>
<dbReference type="PROSITE" id="PS00194">
    <property type="entry name" value="THIOREDOXIN_1"/>
    <property type="match status" value="1"/>
</dbReference>
<sequence length="190" mass="21913">MKNQIILGIVLFVFAMGNTAFAQKQHKNTKDGIQWMTFEQAIKANEKEPKKIMIDLYTDWCGWCKKMDKTTFEHQEVAKFINEHYYAVKFDAEQREDVNYKGHTFKFVPNGRKGYNELAAALTGGKMSYPTIVFMVPVEDAAELTPIPVPGYRGPKEFYQLADFIAQEAYKDKTKTLEDFSKSHPVSFKD</sequence>
<evidence type="ECO:0000259" key="4">
    <source>
        <dbReference type="PROSITE" id="PS51352"/>
    </source>
</evidence>
<feature type="domain" description="Thioredoxin" evidence="4">
    <location>
        <begin position="14"/>
        <end position="167"/>
    </location>
</feature>
<keyword evidence="2" id="KW-0676">Redox-active center</keyword>
<dbReference type="InterPro" id="IPR051099">
    <property type="entry name" value="AGR/TXD"/>
</dbReference>
<dbReference type="SUPFAM" id="SSF52833">
    <property type="entry name" value="Thioredoxin-like"/>
    <property type="match status" value="1"/>
</dbReference>
<evidence type="ECO:0000313" key="6">
    <source>
        <dbReference type="Proteomes" id="UP001354989"/>
    </source>
</evidence>
<protein>
    <recommendedName>
        <fullName evidence="4">Thioredoxin domain-containing protein</fullName>
    </recommendedName>
</protein>
<keyword evidence="6" id="KW-1185">Reference proteome</keyword>
<dbReference type="Gene3D" id="3.40.30.10">
    <property type="entry name" value="Glutaredoxin"/>
    <property type="match status" value="1"/>
</dbReference>
<keyword evidence="1 3" id="KW-0732">Signal</keyword>
<proteinExistence type="predicted"/>